<dbReference type="Proteomes" id="UP000011115">
    <property type="component" value="Unassembled WGS sequence"/>
</dbReference>
<feature type="compositionally biased region" description="Basic and acidic residues" evidence="1">
    <location>
        <begin position="98"/>
        <end position="111"/>
    </location>
</feature>
<evidence type="ECO:0000256" key="1">
    <source>
        <dbReference type="SAM" id="MobiDB-lite"/>
    </source>
</evidence>
<dbReference type="PaxDb" id="4113-PGSC0003DMT400089055"/>
<keyword evidence="3" id="KW-1185">Reference proteome</keyword>
<reference evidence="2" key="2">
    <citation type="submission" date="2015-06" db="UniProtKB">
        <authorList>
            <consortium name="EnsemblPlants"/>
        </authorList>
    </citation>
    <scope>IDENTIFICATION</scope>
    <source>
        <strain evidence="2">DM1-3 516 R44</strain>
    </source>
</reference>
<organism evidence="2 3">
    <name type="scientific">Solanum tuberosum</name>
    <name type="common">Potato</name>
    <dbReference type="NCBI Taxonomy" id="4113"/>
    <lineage>
        <taxon>Eukaryota</taxon>
        <taxon>Viridiplantae</taxon>
        <taxon>Streptophyta</taxon>
        <taxon>Embryophyta</taxon>
        <taxon>Tracheophyta</taxon>
        <taxon>Spermatophyta</taxon>
        <taxon>Magnoliopsida</taxon>
        <taxon>eudicotyledons</taxon>
        <taxon>Gunneridae</taxon>
        <taxon>Pentapetalae</taxon>
        <taxon>asterids</taxon>
        <taxon>lamiids</taxon>
        <taxon>Solanales</taxon>
        <taxon>Solanaceae</taxon>
        <taxon>Solanoideae</taxon>
        <taxon>Solaneae</taxon>
        <taxon>Solanum</taxon>
    </lineage>
</organism>
<dbReference type="AlphaFoldDB" id="M1DHC2"/>
<protein>
    <submittedName>
        <fullName evidence="2">Uncharacterized protein</fullName>
    </submittedName>
</protein>
<dbReference type="EnsemblPlants" id="PGSC0003DMT400089055">
    <property type="protein sequence ID" value="PGSC0003DMT400089055"/>
    <property type="gene ID" value="PGSC0003DMG400038626"/>
</dbReference>
<evidence type="ECO:0000313" key="3">
    <source>
        <dbReference type="Proteomes" id="UP000011115"/>
    </source>
</evidence>
<dbReference type="Gramene" id="PGSC0003DMT400089055">
    <property type="protein sequence ID" value="PGSC0003DMT400089055"/>
    <property type="gene ID" value="PGSC0003DMG400038626"/>
</dbReference>
<name>M1DHC2_SOLTU</name>
<proteinExistence type="predicted"/>
<evidence type="ECO:0000313" key="2">
    <source>
        <dbReference type="EnsemblPlants" id="PGSC0003DMT400089055"/>
    </source>
</evidence>
<feature type="region of interest" description="Disordered" evidence="1">
    <location>
        <begin position="68"/>
        <end position="145"/>
    </location>
</feature>
<dbReference type="HOGENOM" id="CLU_1317421_0_0_1"/>
<dbReference type="InParanoid" id="M1DHC2"/>
<accession>M1DHC2</accession>
<sequence length="209" mass="23035">MRSLGAGARSVNAMGVGCANSEESKFEALYNEEEHFLANQGGGYRSNYPSGVLVVQDELWEVLRKKEIDEQNGPVGAPEKRSATPTQTAIGLKKTLRERKTQVGDEREQLALRRTIPRSSTISPNDSKRKDVEGKSRTAMNQTKGQITELKCGVGLKRVDWRAKCPVGDSPKRSASPTQTAVGLKTFLKLESVKLNDPKSKLINRRPGR</sequence>
<feature type="compositionally biased region" description="Basic and acidic residues" evidence="1">
    <location>
        <begin position="126"/>
        <end position="136"/>
    </location>
</feature>
<reference evidence="3" key="1">
    <citation type="journal article" date="2011" name="Nature">
        <title>Genome sequence and analysis of the tuber crop potato.</title>
        <authorList>
            <consortium name="The Potato Genome Sequencing Consortium"/>
        </authorList>
    </citation>
    <scope>NUCLEOTIDE SEQUENCE [LARGE SCALE GENOMIC DNA]</scope>
    <source>
        <strain evidence="3">cv. DM1-3 516 R44</strain>
    </source>
</reference>